<proteinExistence type="predicted"/>
<feature type="non-terminal residue" evidence="1">
    <location>
        <position position="1"/>
    </location>
</feature>
<evidence type="ECO:0008006" key="3">
    <source>
        <dbReference type="Google" id="ProtNLM"/>
    </source>
</evidence>
<sequence length="70" mass="8224">GVLSLKLVRVSVPQYKVRGDPALLECEYELGSDDKLYSVKWYKDNEEFYRYVPRSDPVKHSYRVEGVRVV</sequence>
<dbReference type="PANTHER" id="PTHR21261:SF14">
    <property type="entry name" value="BEATEN PATH IV, ISOFORM B"/>
    <property type="match status" value="1"/>
</dbReference>
<dbReference type="SUPFAM" id="SSF48726">
    <property type="entry name" value="Immunoglobulin"/>
    <property type="match status" value="1"/>
</dbReference>
<dbReference type="AlphaFoldDB" id="A0A6L2PK80"/>
<name>A0A6L2PK80_COPFO</name>
<dbReference type="PANTHER" id="PTHR21261">
    <property type="entry name" value="BEAT PROTEIN"/>
    <property type="match status" value="1"/>
</dbReference>
<organism evidence="1 2">
    <name type="scientific">Coptotermes formosanus</name>
    <name type="common">Formosan subterranean termite</name>
    <dbReference type="NCBI Taxonomy" id="36987"/>
    <lineage>
        <taxon>Eukaryota</taxon>
        <taxon>Metazoa</taxon>
        <taxon>Ecdysozoa</taxon>
        <taxon>Arthropoda</taxon>
        <taxon>Hexapoda</taxon>
        <taxon>Insecta</taxon>
        <taxon>Pterygota</taxon>
        <taxon>Neoptera</taxon>
        <taxon>Polyneoptera</taxon>
        <taxon>Dictyoptera</taxon>
        <taxon>Blattodea</taxon>
        <taxon>Blattoidea</taxon>
        <taxon>Termitoidae</taxon>
        <taxon>Rhinotermitidae</taxon>
        <taxon>Coptotermes</taxon>
    </lineage>
</organism>
<evidence type="ECO:0000313" key="1">
    <source>
        <dbReference type="EMBL" id="GFG30898.1"/>
    </source>
</evidence>
<dbReference type="OrthoDB" id="6415662at2759"/>
<dbReference type="InterPro" id="IPR036179">
    <property type="entry name" value="Ig-like_dom_sf"/>
</dbReference>
<gene>
    <name evidence="1" type="ORF">Cfor_07082</name>
</gene>
<keyword evidence="2" id="KW-1185">Reference proteome</keyword>
<evidence type="ECO:0000313" key="2">
    <source>
        <dbReference type="Proteomes" id="UP000502823"/>
    </source>
</evidence>
<dbReference type="EMBL" id="BLKM01000262">
    <property type="protein sequence ID" value="GFG30898.1"/>
    <property type="molecule type" value="Genomic_DNA"/>
</dbReference>
<accession>A0A6L2PK80</accession>
<feature type="non-terminal residue" evidence="1">
    <location>
        <position position="70"/>
    </location>
</feature>
<dbReference type="InParanoid" id="A0A6L2PK80"/>
<comment type="caution">
    <text evidence="1">The sequence shown here is derived from an EMBL/GenBank/DDBJ whole genome shotgun (WGS) entry which is preliminary data.</text>
</comment>
<protein>
    <recommendedName>
        <fullName evidence="3">Ig-like domain-containing protein</fullName>
    </recommendedName>
</protein>
<reference evidence="2" key="1">
    <citation type="submission" date="2020-01" db="EMBL/GenBank/DDBJ databases">
        <title>Draft genome sequence of the Termite Coptotermes fromosanus.</title>
        <authorList>
            <person name="Itakura S."/>
            <person name="Yosikawa Y."/>
            <person name="Umezawa K."/>
        </authorList>
    </citation>
    <scope>NUCLEOTIDE SEQUENCE [LARGE SCALE GENOMIC DNA]</scope>
</reference>
<dbReference type="Proteomes" id="UP000502823">
    <property type="component" value="Unassembled WGS sequence"/>
</dbReference>